<dbReference type="EMBL" id="BSXS01012435">
    <property type="protein sequence ID" value="GMF02344.1"/>
    <property type="molecule type" value="Genomic_DNA"/>
</dbReference>
<evidence type="ECO:0000313" key="1">
    <source>
        <dbReference type="EMBL" id="GMF02344.1"/>
    </source>
</evidence>
<reference evidence="1" key="1">
    <citation type="submission" date="2023-04" db="EMBL/GenBank/DDBJ databases">
        <title>Ambrosiozyma monospora NBRC 10751.</title>
        <authorList>
            <person name="Ichikawa N."/>
            <person name="Sato H."/>
            <person name="Tonouchi N."/>
        </authorList>
    </citation>
    <scope>NUCLEOTIDE SEQUENCE</scope>
    <source>
        <strain evidence="1">NBRC 10751</strain>
    </source>
</reference>
<name>A0ACB5U7W5_AMBMO</name>
<evidence type="ECO:0000313" key="2">
    <source>
        <dbReference type="Proteomes" id="UP001165064"/>
    </source>
</evidence>
<protein>
    <submittedName>
        <fullName evidence="1">Unnamed protein product</fullName>
    </submittedName>
</protein>
<gene>
    <name evidence="1" type="ORF">Amon02_001143000</name>
</gene>
<dbReference type="Proteomes" id="UP001165064">
    <property type="component" value="Unassembled WGS sequence"/>
</dbReference>
<sequence length="253" mass="28702">MLRPANKKQLSNQVNRTSKILSIGTIDALLRDANAHLTSGARPLSVLSAPEFVSLTIQGKPMPKSKLSKQHRPSKQKYNNNLNLKIKERRRSSLDTEVEDHQNDSPIFNSKIDWKVNQFESVLKEACHHLSLPDDLHQTPVLRIASILHTELERSRRDREGYVACNGSYHKKKKRLHISRPLKRVKSKLFSSSRHISTYSSPESVTVEKIMSYLESNLVLHANDRVAIKELLEILCNYGVTIPEGGISDIVNV</sequence>
<proteinExistence type="predicted"/>
<organism evidence="1 2">
    <name type="scientific">Ambrosiozyma monospora</name>
    <name type="common">Yeast</name>
    <name type="synonym">Endomycopsis monosporus</name>
    <dbReference type="NCBI Taxonomy" id="43982"/>
    <lineage>
        <taxon>Eukaryota</taxon>
        <taxon>Fungi</taxon>
        <taxon>Dikarya</taxon>
        <taxon>Ascomycota</taxon>
        <taxon>Saccharomycotina</taxon>
        <taxon>Pichiomycetes</taxon>
        <taxon>Pichiales</taxon>
        <taxon>Pichiaceae</taxon>
        <taxon>Ambrosiozyma</taxon>
    </lineage>
</organism>
<accession>A0ACB5U7W5</accession>
<comment type="caution">
    <text evidence="1">The sequence shown here is derived from an EMBL/GenBank/DDBJ whole genome shotgun (WGS) entry which is preliminary data.</text>
</comment>
<keyword evidence="2" id="KW-1185">Reference proteome</keyword>